<proteinExistence type="predicted"/>
<sequence>MKNFKKIINPCTNEVYIYNDKEQPVNSFCKIEYQDGQLSITGVIGPKSNGNSWGSCGQCVDEIRKGVPTKEWTSDMLQKFCDIWDEWHLNNMRPYCSHMKKLGWDKMAEEKVEVKTYKLTRETREKQNEAKNRALKCLTNHEPFFPTLEETKIYNLPFEKKSYNSSEFSDSECYEYTEKNCLGYSNIDHKIRGHINYSENELGLLGRKCPICGYKYGHGWLKEEIPQDVIDFLTNLPKSNKVPAWI</sequence>
<reference evidence="1" key="1">
    <citation type="submission" date="2023-01" db="EMBL/GenBank/DDBJ databases">
        <authorList>
            <person name="Sprotte S."/>
            <person name="Brinks E."/>
        </authorList>
    </citation>
    <scope>NUCLEOTIDE SEQUENCE</scope>
</reference>
<reference evidence="1" key="2">
    <citation type="journal article" date="2024" name="Heliyon">
        <title>Complete genome sequence of the novel virulent phage PMBT24 infecting Enterocloster bolteae from the human gut.</title>
        <authorList>
            <person name="Sprotte S."/>
            <person name="Brinks E."/>
            <person name="Neve H."/>
            <person name="Franz C.M.A.P."/>
        </authorList>
    </citation>
    <scope>NUCLEOTIDE SEQUENCE</scope>
</reference>
<protein>
    <submittedName>
        <fullName evidence="1">Uncharacterized protein</fullName>
    </submittedName>
</protein>
<evidence type="ECO:0000313" key="1">
    <source>
        <dbReference type="EMBL" id="WDQ45442.1"/>
    </source>
</evidence>
<dbReference type="EMBL" id="OQ326496">
    <property type="protein sequence ID" value="WDQ45442.1"/>
    <property type="molecule type" value="Genomic_DNA"/>
</dbReference>
<organism evidence="1">
    <name type="scientific">Enterocloster phage PMBT24</name>
    <dbReference type="NCBI Taxonomy" id="3025413"/>
    <lineage>
        <taxon>Viruses</taxon>
        <taxon>Duplodnaviria</taxon>
        <taxon>Heunggongvirae</taxon>
        <taxon>Uroviricota</taxon>
        <taxon>Caudoviricetes</taxon>
    </lineage>
</organism>
<accession>A0AAT9TRU3</accession>
<name>A0AAT9TRU3_9CAUD</name>